<evidence type="ECO:0000256" key="1">
    <source>
        <dbReference type="SAM" id="Phobius"/>
    </source>
</evidence>
<keyword evidence="1" id="KW-0472">Membrane</keyword>
<gene>
    <name evidence="2" type="ORF">FM101_06610</name>
</gene>
<organism evidence="2 3">
    <name type="scientific">Arthrobacter rhombi</name>
    <dbReference type="NCBI Taxonomy" id="71253"/>
    <lineage>
        <taxon>Bacteria</taxon>
        <taxon>Bacillati</taxon>
        <taxon>Actinomycetota</taxon>
        <taxon>Actinomycetes</taxon>
        <taxon>Micrococcales</taxon>
        <taxon>Micrococcaceae</taxon>
        <taxon>Arthrobacter</taxon>
    </lineage>
</organism>
<reference evidence="2 3" key="1">
    <citation type="submission" date="2017-02" db="EMBL/GenBank/DDBJ databases">
        <authorList>
            <person name="Peterson S.W."/>
        </authorList>
    </citation>
    <scope>NUCLEOTIDE SEQUENCE [LARGE SCALE GENOMIC DNA]</scope>
    <source>
        <strain evidence="2 3">B Ar 00.02</strain>
    </source>
</reference>
<feature type="transmembrane region" description="Helical" evidence="1">
    <location>
        <begin position="100"/>
        <end position="124"/>
    </location>
</feature>
<protein>
    <submittedName>
        <fullName evidence="2">Uncharacterized protein</fullName>
    </submittedName>
</protein>
<proteinExistence type="predicted"/>
<keyword evidence="1" id="KW-1133">Transmembrane helix</keyword>
<feature type="transmembrane region" description="Helical" evidence="1">
    <location>
        <begin position="43"/>
        <end position="63"/>
    </location>
</feature>
<keyword evidence="1" id="KW-0812">Transmembrane</keyword>
<evidence type="ECO:0000313" key="2">
    <source>
        <dbReference type="EMBL" id="SJM60978.1"/>
    </source>
</evidence>
<dbReference type="AlphaFoldDB" id="A0A1R4FYJ2"/>
<dbReference type="RefSeq" id="WP_086997208.1">
    <property type="nucleotide sequence ID" value="NZ_FUHW01000024.1"/>
</dbReference>
<keyword evidence="3" id="KW-1185">Reference proteome</keyword>
<sequence>MRVVLVIIRLLLLVTAVVAIVGAFTVVGSEAGREFFHSNQNMWSGLLGLFVAFSAGISVAGAVSPRWILAHPGGALFALVPLVVLLLIRFYSAFDHPVTLNVALLGASFALLALLLQPAAVLALRKENARRPRPVDRERAF</sequence>
<feature type="transmembrane region" description="Helical" evidence="1">
    <location>
        <begin position="75"/>
        <end position="94"/>
    </location>
</feature>
<accession>A0A1R4FYJ2</accession>
<dbReference type="EMBL" id="FUHW01000024">
    <property type="protein sequence ID" value="SJM60978.1"/>
    <property type="molecule type" value="Genomic_DNA"/>
</dbReference>
<dbReference type="Proteomes" id="UP000195913">
    <property type="component" value="Unassembled WGS sequence"/>
</dbReference>
<evidence type="ECO:0000313" key="3">
    <source>
        <dbReference type="Proteomes" id="UP000195913"/>
    </source>
</evidence>
<name>A0A1R4FYJ2_9MICC</name>